<dbReference type="EMBL" id="JAUIZM010000003">
    <property type="protein sequence ID" value="KAK1391661.1"/>
    <property type="molecule type" value="Genomic_DNA"/>
</dbReference>
<comment type="caution">
    <text evidence="1">The sequence shown here is derived from an EMBL/GenBank/DDBJ whole genome shotgun (WGS) entry which is preliminary data.</text>
</comment>
<name>A0AAD8IVN0_9APIA</name>
<organism evidence="1 2">
    <name type="scientific">Heracleum sosnowskyi</name>
    <dbReference type="NCBI Taxonomy" id="360622"/>
    <lineage>
        <taxon>Eukaryota</taxon>
        <taxon>Viridiplantae</taxon>
        <taxon>Streptophyta</taxon>
        <taxon>Embryophyta</taxon>
        <taxon>Tracheophyta</taxon>
        <taxon>Spermatophyta</taxon>
        <taxon>Magnoliopsida</taxon>
        <taxon>eudicotyledons</taxon>
        <taxon>Gunneridae</taxon>
        <taxon>Pentapetalae</taxon>
        <taxon>asterids</taxon>
        <taxon>campanulids</taxon>
        <taxon>Apiales</taxon>
        <taxon>Apiaceae</taxon>
        <taxon>Apioideae</taxon>
        <taxon>apioid superclade</taxon>
        <taxon>Tordylieae</taxon>
        <taxon>Tordyliinae</taxon>
        <taxon>Heracleum</taxon>
    </lineage>
</organism>
<dbReference type="Gene3D" id="2.40.50.140">
    <property type="entry name" value="Nucleic acid-binding proteins"/>
    <property type="match status" value="1"/>
</dbReference>
<dbReference type="Proteomes" id="UP001237642">
    <property type="component" value="Unassembled WGS sequence"/>
</dbReference>
<dbReference type="InterPro" id="IPR012340">
    <property type="entry name" value="NA-bd_OB-fold"/>
</dbReference>
<reference evidence="1" key="1">
    <citation type="submission" date="2023-02" db="EMBL/GenBank/DDBJ databases">
        <title>Genome of toxic invasive species Heracleum sosnowskyi carries increased number of genes despite the absence of recent whole-genome duplications.</title>
        <authorList>
            <person name="Schelkunov M."/>
            <person name="Shtratnikova V."/>
            <person name="Makarenko M."/>
            <person name="Klepikova A."/>
            <person name="Omelchenko D."/>
            <person name="Novikova G."/>
            <person name="Obukhova E."/>
            <person name="Bogdanov V."/>
            <person name="Penin A."/>
            <person name="Logacheva M."/>
        </authorList>
    </citation>
    <scope>NUCLEOTIDE SEQUENCE</scope>
    <source>
        <strain evidence="1">Hsosn_3</strain>
        <tissue evidence="1">Leaf</tissue>
    </source>
</reference>
<gene>
    <name evidence="1" type="ORF">POM88_010717</name>
</gene>
<evidence type="ECO:0000313" key="1">
    <source>
        <dbReference type="EMBL" id="KAK1391661.1"/>
    </source>
</evidence>
<reference evidence="1" key="2">
    <citation type="submission" date="2023-05" db="EMBL/GenBank/DDBJ databases">
        <authorList>
            <person name="Schelkunov M.I."/>
        </authorList>
    </citation>
    <scope>NUCLEOTIDE SEQUENCE</scope>
    <source>
        <strain evidence="1">Hsosn_3</strain>
        <tissue evidence="1">Leaf</tissue>
    </source>
</reference>
<protein>
    <submittedName>
        <fullName evidence="1">Uncharacterized protein</fullName>
    </submittedName>
</protein>
<accession>A0AAD8IVN0</accession>
<sequence>MITVSVKDDSDKTTFTHFNKEVERLLGISIDHLVADIGQTNLTQDLPHVLNNILQAPLSVCFCNYQERFFVIPLRATPTVLAIFNFIKLSSSKGSNHLPPNSHLPPNYR</sequence>
<dbReference type="AlphaFoldDB" id="A0AAD8IVN0"/>
<evidence type="ECO:0000313" key="2">
    <source>
        <dbReference type="Proteomes" id="UP001237642"/>
    </source>
</evidence>
<proteinExistence type="predicted"/>
<keyword evidence="2" id="KW-1185">Reference proteome</keyword>